<dbReference type="GO" id="GO:0070180">
    <property type="term" value="F:large ribosomal subunit rRNA binding"/>
    <property type="evidence" value="ECO:0007669"/>
    <property type="project" value="UniProtKB-UniRule"/>
</dbReference>
<keyword evidence="6" id="KW-1185">Reference proteome</keyword>
<evidence type="ECO:0000313" key="5">
    <source>
        <dbReference type="EMBL" id="MFD1646995.1"/>
    </source>
</evidence>
<keyword evidence="3" id="KW-0699">rRNA-binding</keyword>
<dbReference type="SUPFAM" id="SSF160374">
    <property type="entry name" value="RplX-like"/>
    <property type="match status" value="1"/>
</dbReference>
<dbReference type="Gene3D" id="3.10.20.10">
    <property type="match status" value="1"/>
</dbReference>
<keyword evidence="1 3" id="KW-0689">Ribosomal protein</keyword>
<dbReference type="EMBL" id="JBHUDO010000003">
    <property type="protein sequence ID" value="MFD1646995.1"/>
    <property type="molecule type" value="Genomic_DNA"/>
</dbReference>
<feature type="domain" description="Large ribosomal subunit protein eL20" evidence="4">
    <location>
        <begin position="1"/>
        <end position="56"/>
    </location>
</feature>
<evidence type="ECO:0000313" key="6">
    <source>
        <dbReference type="Proteomes" id="UP001597034"/>
    </source>
</evidence>
<dbReference type="Proteomes" id="UP001597034">
    <property type="component" value="Unassembled WGS sequence"/>
</dbReference>
<keyword evidence="3" id="KW-0694">RNA-binding</keyword>
<evidence type="ECO:0000256" key="2">
    <source>
        <dbReference type="ARBA" id="ARBA00023274"/>
    </source>
</evidence>
<gene>
    <name evidence="3 5" type="primary">rpl18a</name>
    <name evidence="3" type="synonym">rpl20e</name>
    <name evidence="3" type="synonym">rplX</name>
    <name evidence="5" type="ORF">ACFSBL_14995</name>
</gene>
<dbReference type="InterPro" id="IPR023573">
    <property type="entry name" value="Ribosomal_eL20_dom"/>
</dbReference>
<protein>
    <recommendedName>
        <fullName evidence="3">Large ribosomal subunit protein eL20</fullName>
    </recommendedName>
</protein>
<comment type="caution">
    <text evidence="5">The sequence shown here is derived from an EMBL/GenBank/DDBJ whole genome shotgun (WGS) entry which is preliminary data.</text>
</comment>
<dbReference type="InterPro" id="IPR028877">
    <property type="entry name" value="Ribosomal_eL20"/>
</dbReference>
<keyword evidence="2 3" id="KW-0687">Ribonucleoprotein</keyword>
<accession>A0ABD6DL34</accession>
<name>A0ABD6DL34_9EURY</name>
<comment type="subunit">
    <text evidence="3">Part of the 50S ribosomal subunit. Binds 23S rRNA.</text>
</comment>
<proteinExistence type="inferred from homology"/>
<organism evidence="5 6">
    <name type="scientific">Haloarchaeobius litoreus</name>
    <dbReference type="NCBI Taxonomy" id="755306"/>
    <lineage>
        <taxon>Archaea</taxon>
        <taxon>Methanobacteriati</taxon>
        <taxon>Methanobacteriota</taxon>
        <taxon>Stenosarchaea group</taxon>
        <taxon>Halobacteria</taxon>
        <taxon>Halobacteriales</taxon>
        <taxon>Halorubellaceae</taxon>
        <taxon>Haloarchaeobius</taxon>
    </lineage>
</organism>
<sequence length="58" mass="6618">MSQFTVRGTFQAREGDRPFETTVEAPNENVARERTFATFGSQHNLKRAQMDVTEVEAQ</sequence>
<evidence type="ECO:0000256" key="3">
    <source>
        <dbReference type="HAMAP-Rule" id="MF_00273"/>
    </source>
</evidence>
<dbReference type="NCBIfam" id="NF001981">
    <property type="entry name" value="PRK00773.1-1"/>
    <property type="match status" value="1"/>
</dbReference>
<dbReference type="GO" id="GO:0006412">
    <property type="term" value="P:translation"/>
    <property type="evidence" value="ECO:0007669"/>
    <property type="project" value="UniProtKB-UniRule"/>
</dbReference>
<dbReference type="RefSeq" id="WP_256296262.1">
    <property type="nucleotide sequence ID" value="NZ_JANHJR010000003.1"/>
</dbReference>
<dbReference type="Pfam" id="PF01775">
    <property type="entry name" value="Ribosomal_L18A"/>
    <property type="match status" value="1"/>
</dbReference>
<evidence type="ECO:0000256" key="1">
    <source>
        <dbReference type="ARBA" id="ARBA00022980"/>
    </source>
</evidence>
<comment type="similarity">
    <text evidence="3">Belongs to the eukaryotic ribosomal protein eL20 family.</text>
</comment>
<dbReference type="GO" id="GO:1990904">
    <property type="term" value="C:ribonucleoprotein complex"/>
    <property type="evidence" value="ECO:0007669"/>
    <property type="project" value="UniProtKB-KW"/>
</dbReference>
<dbReference type="AlphaFoldDB" id="A0ABD6DL34"/>
<dbReference type="GO" id="GO:0005840">
    <property type="term" value="C:ribosome"/>
    <property type="evidence" value="ECO:0007669"/>
    <property type="project" value="UniProtKB-KW"/>
</dbReference>
<dbReference type="HAMAP" id="MF_00273">
    <property type="entry name" value="Ribosomal_eL20"/>
    <property type="match status" value="1"/>
</dbReference>
<evidence type="ECO:0000259" key="4">
    <source>
        <dbReference type="Pfam" id="PF01775"/>
    </source>
</evidence>
<reference evidence="5 6" key="1">
    <citation type="journal article" date="2019" name="Int. J. Syst. Evol. Microbiol.">
        <title>The Global Catalogue of Microorganisms (GCM) 10K type strain sequencing project: providing services to taxonomists for standard genome sequencing and annotation.</title>
        <authorList>
            <consortium name="The Broad Institute Genomics Platform"/>
            <consortium name="The Broad Institute Genome Sequencing Center for Infectious Disease"/>
            <person name="Wu L."/>
            <person name="Ma J."/>
        </authorList>
    </citation>
    <scope>NUCLEOTIDE SEQUENCE [LARGE SCALE GENOMIC DNA]</scope>
    <source>
        <strain evidence="5 6">CGMCC 1.10390</strain>
    </source>
</reference>